<keyword evidence="7" id="KW-1185">Reference proteome</keyword>
<protein>
    <submittedName>
        <fullName evidence="6">Major capsid protein</fullName>
    </submittedName>
</protein>
<proteinExistence type="predicted"/>
<dbReference type="Pfam" id="PF16903">
    <property type="entry name" value="Capsid_N"/>
    <property type="match status" value="1"/>
</dbReference>
<dbReference type="InterPro" id="IPR031654">
    <property type="entry name" value="Capsid_N"/>
</dbReference>
<dbReference type="Pfam" id="PF04451">
    <property type="entry name" value="Capsid_NCLDV"/>
    <property type="match status" value="1"/>
</dbReference>
<evidence type="ECO:0000313" key="7">
    <source>
        <dbReference type="Proteomes" id="UP001162001"/>
    </source>
</evidence>
<dbReference type="InterPro" id="IPR038519">
    <property type="entry name" value="MCP_C_sf"/>
</dbReference>
<dbReference type="GO" id="GO:0019028">
    <property type="term" value="C:viral capsid"/>
    <property type="evidence" value="ECO:0007669"/>
    <property type="project" value="UniProtKB-KW"/>
</dbReference>
<comment type="subcellular location">
    <subcellularLocation>
        <location evidence="1">Virion</location>
    </subcellularLocation>
</comment>
<dbReference type="EMBL" id="MT418680">
    <property type="protein sequence ID" value="QKF93934.1"/>
    <property type="molecule type" value="Genomic_DNA"/>
</dbReference>
<dbReference type="Gene3D" id="2.70.9.10">
    <property type="entry name" value="Adenovirus Type 2 Hexon, domain 4"/>
    <property type="match status" value="1"/>
</dbReference>
<accession>A0A7D3UVC3</accession>
<gene>
    <name evidence="6" type="ORF">Fadolivirus_1_476</name>
</gene>
<dbReference type="GO" id="GO:0005198">
    <property type="term" value="F:structural molecule activity"/>
    <property type="evidence" value="ECO:0007669"/>
    <property type="project" value="InterPro"/>
</dbReference>
<evidence type="ECO:0000259" key="4">
    <source>
        <dbReference type="Pfam" id="PF04451"/>
    </source>
</evidence>
<evidence type="ECO:0000256" key="1">
    <source>
        <dbReference type="ARBA" id="ARBA00004328"/>
    </source>
</evidence>
<name>A0A7D3UVC3_9VIRU</name>
<feature type="domain" description="Major capsid protein N-terminal" evidence="5">
    <location>
        <begin position="25"/>
        <end position="216"/>
    </location>
</feature>
<organism evidence="6 7">
    <name type="scientific">Fadolivirus FV1/VV64</name>
    <dbReference type="NCBI Taxonomy" id="3070911"/>
    <lineage>
        <taxon>Viruses</taxon>
        <taxon>Varidnaviria</taxon>
        <taxon>Bamfordvirae</taxon>
        <taxon>Nucleocytoviricota</taxon>
        <taxon>Megaviricetes</taxon>
        <taxon>Imitervirales</taxon>
        <taxon>Mimiviridae</taxon>
        <taxon>Klosneuvirinae</taxon>
        <taxon>Fadolivirus</taxon>
        <taxon>Fadolivirus algeromassiliense</taxon>
    </lineage>
</organism>
<dbReference type="SUPFAM" id="SSF49749">
    <property type="entry name" value="Group II dsDNA viruses VP"/>
    <property type="match status" value="2"/>
</dbReference>
<evidence type="ECO:0000256" key="2">
    <source>
        <dbReference type="ARBA" id="ARBA00022561"/>
    </source>
</evidence>
<dbReference type="InterPro" id="IPR007542">
    <property type="entry name" value="MCP_C"/>
</dbReference>
<keyword evidence="3" id="KW-0946">Virion</keyword>
<reference evidence="6 7" key="1">
    <citation type="submission" date="2020-04" db="EMBL/GenBank/DDBJ databases">
        <title>Advantages and limits of metagenomic assembly and binning of a giant virus.</title>
        <authorList>
            <person name="Schulz F."/>
            <person name="Andreani J."/>
            <person name="Francis R."/>
            <person name="Boudjemaa H."/>
            <person name="Bou Khalil J.Y."/>
            <person name="Lee J."/>
            <person name="La Scola B."/>
            <person name="Woyke T."/>
        </authorList>
    </citation>
    <scope>NUCLEOTIDE SEQUENCE [LARGE SCALE GENOMIC DNA]</scope>
    <source>
        <strain evidence="6 7">FV1/VV64</strain>
    </source>
</reference>
<feature type="domain" description="Major capsid protein C-terminal" evidence="4">
    <location>
        <begin position="342"/>
        <end position="522"/>
    </location>
</feature>
<dbReference type="InterPro" id="IPR016112">
    <property type="entry name" value="VP_dsDNA_II"/>
</dbReference>
<evidence type="ECO:0000313" key="6">
    <source>
        <dbReference type="EMBL" id="QKF93934.1"/>
    </source>
</evidence>
<keyword evidence="2" id="KW-0167">Capsid protein</keyword>
<evidence type="ECO:0000256" key="3">
    <source>
        <dbReference type="ARBA" id="ARBA00022844"/>
    </source>
</evidence>
<evidence type="ECO:0000259" key="5">
    <source>
        <dbReference type="Pfam" id="PF16903"/>
    </source>
</evidence>
<dbReference type="Proteomes" id="UP001162001">
    <property type="component" value="Segment"/>
</dbReference>
<sequence>MAGGLIQLVAYGNQDIFITHDPQITFFKVVYRRHTNFTLEVIPQNFLQNADFGKRVTSVLSRNGDLIRKIHLVIDLPSIPTFKDESQNVDQIAKFAWVKRIGYAIIKTVEIEIGGELIDRQYGDWLNIWHELTFRDQKDISKILGDVKELTDFTNGKPTYRLFIPLQFWFNRVAGLALPVVSLQYNHIKINLELNDFERCYVLTPTHSINIDNDFVNFEQFEYITQNVDGIVSTARFVYYDYLNRVMYLSRVSDNGFLSVTETDSTKIQTEQQQKELLYETDLDGNLVNGQYYIIGAKSKFQAMPRINSVERIYKNRSVNFKNIVLKNCFLLVEYGFLDDEERIRFSKARHEYLIEQIFFNGEETVDGLHQSFKVGFTQACKELVWVTQLSSSQNTRNNDTFNYTDSLLKDDNGKYIGKNIIVKETLMFNGHERISMRESEYFSKIQPYQHHTHNPPNGINIYSFSIHPENHQPSGTANMSRIDNIDLRIAVVSDINFNNTAKLRIYGIVYNILRIANGISGLVFSIDY</sequence>
<dbReference type="Gene3D" id="2.70.9.20">
    <property type="entry name" value="Major capsid protein Vp54"/>
    <property type="match status" value="1"/>
</dbReference>